<dbReference type="Pfam" id="PF07690">
    <property type="entry name" value="MFS_1"/>
    <property type="match status" value="1"/>
</dbReference>
<dbReference type="PANTHER" id="PTHR43124">
    <property type="entry name" value="PURINE EFFLUX PUMP PBUE"/>
    <property type="match status" value="1"/>
</dbReference>
<dbReference type="SUPFAM" id="SSF103473">
    <property type="entry name" value="MFS general substrate transporter"/>
    <property type="match status" value="1"/>
</dbReference>
<accession>A0ABZ0KWD8</accession>
<feature type="transmembrane region" description="Helical" evidence="7">
    <location>
        <begin position="323"/>
        <end position="346"/>
    </location>
</feature>
<keyword evidence="6 7" id="KW-0472">Membrane</keyword>
<dbReference type="PROSITE" id="PS50850">
    <property type="entry name" value="MFS"/>
    <property type="match status" value="1"/>
</dbReference>
<feature type="transmembrane region" description="Helical" evidence="7">
    <location>
        <begin position="97"/>
        <end position="119"/>
    </location>
</feature>
<evidence type="ECO:0000259" key="8">
    <source>
        <dbReference type="PROSITE" id="PS50850"/>
    </source>
</evidence>
<dbReference type="CDD" id="cd17473">
    <property type="entry name" value="MFS_arabinose_efflux_permease_like"/>
    <property type="match status" value="1"/>
</dbReference>
<feature type="transmembrane region" description="Helical" evidence="7">
    <location>
        <begin position="45"/>
        <end position="65"/>
    </location>
</feature>
<feature type="transmembrane region" description="Helical" evidence="7">
    <location>
        <begin position="358"/>
        <end position="379"/>
    </location>
</feature>
<dbReference type="InterPro" id="IPR050189">
    <property type="entry name" value="MFS_Efflux_Transporters"/>
</dbReference>
<protein>
    <submittedName>
        <fullName evidence="9">MFS transporter</fullName>
    </submittedName>
</protein>
<evidence type="ECO:0000313" key="10">
    <source>
        <dbReference type="Proteomes" id="UP001303532"/>
    </source>
</evidence>
<dbReference type="EMBL" id="CP116341">
    <property type="protein sequence ID" value="WOV84198.1"/>
    <property type="molecule type" value="Genomic_DNA"/>
</dbReference>
<feature type="transmembrane region" description="Helical" evidence="7">
    <location>
        <begin position="264"/>
        <end position="282"/>
    </location>
</feature>
<organism evidence="9 10">
    <name type="scientific">Sporosarcina jeotgali</name>
    <dbReference type="NCBI Taxonomy" id="3020056"/>
    <lineage>
        <taxon>Bacteria</taxon>
        <taxon>Bacillati</taxon>
        <taxon>Bacillota</taxon>
        <taxon>Bacilli</taxon>
        <taxon>Bacillales</taxon>
        <taxon>Caryophanaceae</taxon>
        <taxon>Sporosarcina</taxon>
    </lineage>
</organism>
<feature type="transmembrane region" description="Helical" evidence="7">
    <location>
        <begin position="200"/>
        <end position="223"/>
    </location>
</feature>
<feature type="transmembrane region" description="Helical" evidence="7">
    <location>
        <begin position="131"/>
        <end position="156"/>
    </location>
</feature>
<evidence type="ECO:0000256" key="1">
    <source>
        <dbReference type="ARBA" id="ARBA00004651"/>
    </source>
</evidence>
<evidence type="ECO:0000256" key="6">
    <source>
        <dbReference type="ARBA" id="ARBA00023136"/>
    </source>
</evidence>
<feature type="domain" description="Major facilitator superfamily (MFS) profile" evidence="8">
    <location>
        <begin position="1"/>
        <end position="380"/>
    </location>
</feature>
<reference evidence="9 10" key="1">
    <citation type="submission" date="2023-01" db="EMBL/GenBank/DDBJ databases">
        <title>Sporosarcina sp. nov., isolated from Korean tranditional fermented seafood 'Jeotgal'.</title>
        <authorList>
            <person name="Yang A.-I."/>
        </authorList>
    </citation>
    <scope>NUCLEOTIDE SEQUENCE [LARGE SCALE GENOMIC DNA]</scope>
    <source>
        <strain evidence="9 10">B2O-1</strain>
    </source>
</reference>
<dbReference type="Gene3D" id="1.20.1250.20">
    <property type="entry name" value="MFS general substrate transporter like domains"/>
    <property type="match status" value="1"/>
</dbReference>
<keyword evidence="4 7" id="KW-0812">Transmembrane</keyword>
<evidence type="ECO:0000313" key="9">
    <source>
        <dbReference type="EMBL" id="WOV84198.1"/>
    </source>
</evidence>
<keyword evidence="5 7" id="KW-1133">Transmembrane helix</keyword>
<feature type="transmembrane region" description="Helical" evidence="7">
    <location>
        <begin position="72"/>
        <end position="91"/>
    </location>
</feature>
<evidence type="ECO:0000256" key="7">
    <source>
        <dbReference type="SAM" id="Phobius"/>
    </source>
</evidence>
<evidence type="ECO:0000256" key="3">
    <source>
        <dbReference type="ARBA" id="ARBA00022475"/>
    </source>
</evidence>
<evidence type="ECO:0000256" key="2">
    <source>
        <dbReference type="ARBA" id="ARBA00022448"/>
    </source>
</evidence>
<dbReference type="PANTHER" id="PTHR43124:SF3">
    <property type="entry name" value="CHLORAMPHENICOL EFFLUX PUMP RV0191"/>
    <property type="match status" value="1"/>
</dbReference>
<evidence type="ECO:0000256" key="4">
    <source>
        <dbReference type="ARBA" id="ARBA00022692"/>
    </source>
</evidence>
<sequence>MNKRMLAPTIISIAMATVMAGAAISPAVGLIASNFPDADPILIKLILTAPSLIIIPFSFVSSYLTTKISKRAIVMIGLTIYIISGVGAQFTNTIETLLAFRFVLGAGVGLVMPLSISLISDHFVGREQVKMMGYSSAFSNLGGIVTMTLAGFLATFGWKVPFNVYWMGAIIFLLVYFFLPKNEPIKPHGTGPKKKLPLSVYGYALASGSIMLVYYGIATNMALFLEQGKLGGSSVAGAVISFTTIGGMITSLTLAQLQDALKKYLIPVSLLFMGLAFGSLALTSSIPVILAAVCFVGLGQGIMFPLINVKALSLVNPLNSDRVIAVVSSCIYIGQFSSPLVLDSIARSMGHPTIRFQYFFIGSALVLSVVIIAIVSIILKSKNGPLLKAEDPAA</sequence>
<gene>
    <name evidence="9" type="ORF">PGH26_15235</name>
</gene>
<dbReference type="InterPro" id="IPR011701">
    <property type="entry name" value="MFS"/>
</dbReference>
<feature type="transmembrane region" description="Helical" evidence="7">
    <location>
        <begin position="288"/>
        <end position="311"/>
    </location>
</feature>
<dbReference type="InterPro" id="IPR020846">
    <property type="entry name" value="MFS_dom"/>
</dbReference>
<dbReference type="InterPro" id="IPR036259">
    <property type="entry name" value="MFS_trans_sf"/>
</dbReference>
<evidence type="ECO:0000256" key="5">
    <source>
        <dbReference type="ARBA" id="ARBA00022989"/>
    </source>
</evidence>
<dbReference type="Proteomes" id="UP001303532">
    <property type="component" value="Chromosome"/>
</dbReference>
<keyword evidence="2" id="KW-0813">Transport</keyword>
<dbReference type="RefSeq" id="WP_323691855.1">
    <property type="nucleotide sequence ID" value="NZ_CP116341.1"/>
</dbReference>
<feature type="transmembrane region" description="Helical" evidence="7">
    <location>
        <begin position="162"/>
        <end position="179"/>
    </location>
</feature>
<feature type="transmembrane region" description="Helical" evidence="7">
    <location>
        <begin position="235"/>
        <end position="257"/>
    </location>
</feature>
<proteinExistence type="predicted"/>
<keyword evidence="3" id="KW-1003">Cell membrane</keyword>
<name>A0ABZ0KWD8_9BACL</name>
<keyword evidence="10" id="KW-1185">Reference proteome</keyword>
<comment type="subcellular location">
    <subcellularLocation>
        <location evidence="1">Cell membrane</location>
        <topology evidence="1">Multi-pass membrane protein</topology>
    </subcellularLocation>
</comment>